<keyword evidence="1" id="KW-0472">Membrane</keyword>
<proteinExistence type="evidence at transcript level"/>
<evidence type="ECO:0000313" key="3">
    <source>
        <dbReference type="FlyBase" id="FBgn0267336"/>
    </source>
</evidence>
<evidence type="ECO:0000256" key="1">
    <source>
        <dbReference type="SAM" id="Phobius"/>
    </source>
</evidence>
<keyword evidence="1" id="KW-0812">Transmembrane</keyword>
<name>Q95T39_DROME</name>
<dbReference type="AGR" id="FB:FBgn0267336"/>
<organism evidence="2">
    <name type="scientific">Drosophila melanogaster</name>
    <name type="common">Fruit fly</name>
    <dbReference type="NCBI Taxonomy" id="7227"/>
    <lineage>
        <taxon>Eukaryota</taxon>
        <taxon>Metazoa</taxon>
        <taxon>Ecdysozoa</taxon>
        <taxon>Arthropoda</taxon>
        <taxon>Hexapoda</taxon>
        <taxon>Insecta</taxon>
        <taxon>Pterygota</taxon>
        <taxon>Neoptera</taxon>
        <taxon>Endopterygota</taxon>
        <taxon>Diptera</taxon>
        <taxon>Brachycera</taxon>
        <taxon>Muscomorpha</taxon>
        <taxon>Ephydroidea</taxon>
        <taxon>Drosophilidae</taxon>
        <taxon>Drosophila</taxon>
        <taxon>Sophophora</taxon>
    </lineage>
</organism>
<protein>
    <submittedName>
        <fullName evidence="2">GH25505p</fullName>
    </submittedName>
</protein>
<dbReference type="OrthoDB" id="5950721at2759"/>
<dbReference type="EMBL" id="AY060344">
    <property type="protein sequence ID" value="AAL25383.1"/>
    <property type="molecule type" value="mRNA"/>
</dbReference>
<dbReference type="AlphaFoldDB" id="Q95T39"/>
<reference evidence="2" key="1">
    <citation type="submission" date="2001-10" db="EMBL/GenBank/DDBJ databases">
        <authorList>
            <person name="Stapleton M."/>
            <person name="Brokstein P."/>
            <person name="Hong L."/>
            <person name="Agbayani A."/>
            <person name="Carlson J."/>
            <person name="Champe M."/>
            <person name="Chavez C."/>
            <person name="Dorsett V."/>
            <person name="Farfan D."/>
            <person name="Frise E."/>
            <person name="George R."/>
            <person name="Gonzalez M."/>
            <person name="Guarin H."/>
            <person name="Li P."/>
            <person name="Liao G."/>
            <person name="Miranda A."/>
            <person name="Mungall C.J."/>
            <person name="Nunoo J."/>
            <person name="Pacleb J."/>
            <person name="Paragas V."/>
            <person name="Park S."/>
            <person name="Phouanenavong S."/>
            <person name="Wan K."/>
            <person name="Yu C."/>
            <person name="Lewis S.E."/>
            <person name="Rubin G.M."/>
            <person name="Celniker S."/>
        </authorList>
    </citation>
    <scope>NUCLEOTIDE SEQUENCE</scope>
    <source>
        <strain evidence="2">Berkeley</strain>
    </source>
</reference>
<evidence type="ECO:0000313" key="2">
    <source>
        <dbReference type="EMBL" id="AAL25383.1"/>
    </source>
</evidence>
<accession>Q95T39</accession>
<gene>
    <name evidence="3" type="primary">Glut4EF</name>
    <name evidence="3" type="ORF">CG34360</name>
</gene>
<dbReference type="FlyBase" id="FBgn0267336">
    <property type="gene designation" value="Glut4EF"/>
</dbReference>
<feature type="transmembrane region" description="Helical" evidence="1">
    <location>
        <begin position="21"/>
        <end position="38"/>
    </location>
</feature>
<keyword evidence="1" id="KW-1133">Transmembrane helix</keyword>
<sequence length="95" mass="11018">MIIGRTIVLITENGASIRMRISAEIVLNYIALIIGWQLKPLDVFKKDWLNASLISKRLFLRVGRRPPTEYLWVNAVEPMVSWKLKIKSKHLTITM</sequence>